<dbReference type="EMBL" id="JAJLJH010000001">
    <property type="protein sequence ID" value="MCK9684714.1"/>
    <property type="molecule type" value="Genomic_DNA"/>
</dbReference>
<organism evidence="1 2">
    <name type="scientific">Scleromatobacter humisilvae</name>
    <dbReference type="NCBI Taxonomy" id="2897159"/>
    <lineage>
        <taxon>Bacteria</taxon>
        <taxon>Pseudomonadati</taxon>
        <taxon>Pseudomonadota</taxon>
        <taxon>Betaproteobacteria</taxon>
        <taxon>Burkholderiales</taxon>
        <taxon>Sphaerotilaceae</taxon>
        <taxon>Scleromatobacter</taxon>
    </lineage>
</organism>
<evidence type="ECO:0000313" key="1">
    <source>
        <dbReference type="EMBL" id="MCK9684714.1"/>
    </source>
</evidence>
<keyword evidence="2" id="KW-1185">Reference proteome</keyword>
<sequence length="280" mass="30419">MLEDSVLVSAIGLALAKLLRPLVRLLLKHSFPYSAFESIAKRVYVETAMEDFALPGKKPSISRAAILTGLTRKDVNLLLAEPSSRADVSTAHYNRAARVLTAWVREPRFAGGSGAPQPLPMDGPDGFAELVRLHGGDVPARAVLDELQRVGAVQTLADGRIALRQRAFVPHDSIVQKLGILGTDVGELIETITHNIEHGATDARYQRKVMHVGIPIDALPAFREMSARQSQALLEGLDAWLTEHDIEHLPESGLPPGDTARVGVGIHYFEQLTNAQEAQT</sequence>
<dbReference type="Pfam" id="PF20112">
    <property type="entry name" value="DUF6502"/>
    <property type="match status" value="1"/>
</dbReference>
<evidence type="ECO:0000313" key="2">
    <source>
        <dbReference type="Proteomes" id="UP001139353"/>
    </source>
</evidence>
<gene>
    <name evidence="1" type="ORF">LPC04_03220</name>
</gene>
<reference evidence="1" key="1">
    <citation type="submission" date="2021-11" db="EMBL/GenBank/DDBJ databases">
        <title>BS-T2-15 a new species belonging to the Comamonadaceae family isolated from the soil of a French oak forest.</title>
        <authorList>
            <person name="Mieszkin S."/>
            <person name="Alain K."/>
        </authorList>
    </citation>
    <scope>NUCLEOTIDE SEQUENCE</scope>
    <source>
        <strain evidence="1">BS-T2-15</strain>
    </source>
</reference>
<name>A0A9X1YDU9_9BURK</name>
<protein>
    <submittedName>
        <fullName evidence="1">DUF6502 family protein</fullName>
    </submittedName>
</protein>
<dbReference type="RefSeq" id="WP_275680738.1">
    <property type="nucleotide sequence ID" value="NZ_JAJLJH010000001.1"/>
</dbReference>
<dbReference type="Proteomes" id="UP001139353">
    <property type="component" value="Unassembled WGS sequence"/>
</dbReference>
<proteinExistence type="predicted"/>
<accession>A0A9X1YDU9</accession>
<dbReference type="AlphaFoldDB" id="A0A9X1YDU9"/>
<comment type="caution">
    <text evidence="1">The sequence shown here is derived from an EMBL/GenBank/DDBJ whole genome shotgun (WGS) entry which is preliminary data.</text>
</comment>
<dbReference type="InterPro" id="IPR045445">
    <property type="entry name" value="DUF6502"/>
</dbReference>